<dbReference type="PANTHER" id="PTHR43757">
    <property type="entry name" value="AMINOMETHYLTRANSFERASE"/>
    <property type="match status" value="1"/>
</dbReference>
<dbReference type="InterPro" id="IPR032503">
    <property type="entry name" value="FAO_M"/>
</dbReference>
<dbReference type="InterPro" id="IPR013977">
    <property type="entry name" value="GcvT_C"/>
</dbReference>
<evidence type="ECO:0000259" key="6">
    <source>
        <dbReference type="Pfam" id="PF16350"/>
    </source>
</evidence>
<gene>
    <name evidence="7" type="ORF">JQX14_23370</name>
</gene>
<dbReference type="Gene3D" id="3.30.70.1400">
    <property type="entry name" value="Aminomethyltransferase beta-barrel domains"/>
    <property type="match status" value="1"/>
</dbReference>
<dbReference type="Pfam" id="PF01571">
    <property type="entry name" value="GCV_T"/>
    <property type="match status" value="1"/>
</dbReference>
<dbReference type="SUPFAM" id="SSF103025">
    <property type="entry name" value="Folate-binding domain"/>
    <property type="match status" value="1"/>
</dbReference>
<dbReference type="Pfam" id="PF08669">
    <property type="entry name" value="GCV_T_C"/>
    <property type="match status" value="1"/>
</dbReference>
<dbReference type="SUPFAM" id="SSF101790">
    <property type="entry name" value="Aminomethyltransferase beta-barrel domain"/>
    <property type="match status" value="1"/>
</dbReference>
<dbReference type="Gene3D" id="2.40.30.110">
    <property type="entry name" value="Aminomethyltransferase beta-barrel domains"/>
    <property type="match status" value="1"/>
</dbReference>
<dbReference type="Pfam" id="PF01266">
    <property type="entry name" value="DAO"/>
    <property type="match status" value="1"/>
</dbReference>
<dbReference type="Proteomes" id="UP000809337">
    <property type="component" value="Unassembled WGS sequence"/>
</dbReference>
<evidence type="ECO:0000259" key="5">
    <source>
        <dbReference type="Pfam" id="PF08669"/>
    </source>
</evidence>
<name>A0A9Q2RXT9_9RHOB</name>
<accession>A0A9Q2RXT9</accession>
<feature type="domain" description="FAD dependent oxidoreductase" evidence="3">
    <location>
        <begin position="7"/>
        <end position="370"/>
    </location>
</feature>
<evidence type="ECO:0000313" key="8">
    <source>
        <dbReference type="Proteomes" id="UP000809337"/>
    </source>
</evidence>
<dbReference type="GO" id="GO:0016491">
    <property type="term" value="F:oxidoreductase activity"/>
    <property type="evidence" value="ECO:0007669"/>
    <property type="project" value="UniProtKB-KW"/>
</dbReference>
<dbReference type="PANTHER" id="PTHR43757:SF2">
    <property type="entry name" value="AMINOMETHYLTRANSFERASE, MITOCHONDRIAL"/>
    <property type="match status" value="1"/>
</dbReference>
<dbReference type="InterPro" id="IPR006222">
    <property type="entry name" value="GCVT_N"/>
</dbReference>
<proteinExistence type="inferred from homology"/>
<evidence type="ECO:0000259" key="3">
    <source>
        <dbReference type="Pfam" id="PF01266"/>
    </source>
</evidence>
<dbReference type="SUPFAM" id="SSF51905">
    <property type="entry name" value="FAD/NAD(P)-binding domain"/>
    <property type="match status" value="1"/>
</dbReference>
<reference evidence="7" key="1">
    <citation type="submission" date="2021-01" db="EMBL/GenBank/DDBJ databases">
        <title>Diatom-associated Roseobacters Show Island Model of Population Structure.</title>
        <authorList>
            <person name="Qu L."/>
            <person name="Feng X."/>
            <person name="Chen Y."/>
            <person name="Li L."/>
            <person name="Wang X."/>
            <person name="Hu Z."/>
            <person name="Wang H."/>
            <person name="Luo H."/>
        </authorList>
    </citation>
    <scope>NUCLEOTIDE SEQUENCE</scope>
    <source>
        <strain evidence="7">SM26-45</strain>
    </source>
</reference>
<protein>
    <submittedName>
        <fullName evidence="7">FAD-dependent oxidoreductase</fullName>
    </submittedName>
</protein>
<dbReference type="AlphaFoldDB" id="A0A9Q2RXT9"/>
<comment type="caution">
    <text evidence="7">The sequence shown here is derived from an EMBL/GenBank/DDBJ whole genome shotgun (WGS) entry which is preliminary data.</text>
</comment>
<sequence length="813" mass="90627">MQQTARAVVIGGGCVGAGILYGLAKRGWTDVCLLERTQLTAGSTWHAAGLIPTYARDRNIGRMIQKSIEIYEGLEAETGMHVGWHKCGQLRVAKSRDRWDEYRSYMDTFETQDIRAQLLNDKQVKELWPLLRDDEEMLGALYHPDDGHIAPADVTMAMARGARDRGAKIYLETEVKSVERTASGEWKILTNRGEILAEHVISATGNYARQTGAMFGLEIPAVPIIHQYWITDAVGAIKKRKEAGLPEMPILRDEGFEGYLREEGDGLMFGPYERTEHLQLFAENGVPEWFGADLMEEDFDSVAWNWEAAMESVPVLGEVGIKANVRGPFQMTPDEMPLMGKAWGAPNLWLAEGVPGGILWGAAIGYYLSEQIVEGGNEIDTSALEPRRFGDYANKAWTLPKVREAWGTHAEQHYPGEDRPAARPAKTAPSYDFLNSKRAVWGVMNGWEHPNWFAPDNVAQENQFSWRWTPKGAIVGEEVKAVREAAGLIEMTFMSKYELSGAGAAEWLSKTLANKLPKVGRSNLSHLLTEKGTVVGEFIVARLEEDFFFLIGTPTAERYYLDELSRLLPEDKTLTLRNVTNERAGLTIVGPKARDILEELTEQNLHSPDFPWFGVRTATVGLATDVRMLRMNYEGELGWEIYCPMQYQRSLIEMIYEAGQKHGLRLVGTQALESLRLEKSYRAMFRDMNLELTAWESTLDRFIDMDKGPFIGREALAKSRDEGVASKTVTLKILTDGKSVTGSEGLYRDGKLVGRVTSGGYSYTFGHDIAIALLPVELGAPGAQFDLTILGDAHQATVIEESPYDPTAARARA</sequence>
<dbReference type="InterPro" id="IPR029043">
    <property type="entry name" value="GcvT/YgfZ_C"/>
</dbReference>
<comment type="similarity">
    <text evidence="1">Belongs to the GcvT family.</text>
</comment>
<dbReference type="SUPFAM" id="SSF54373">
    <property type="entry name" value="FAD-linked reductases, C-terminal domain"/>
    <property type="match status" value="1"/>
</dbReference>
<feature type="domain" description="Aminomethyltransferase C-terminal" evidence="5">
    <location>
        <begin position="728"/>
        <end position="805"/>
    </location>
</feature>
<dbReference type="InterPro" id="IPR027266">
    <property type="entry name" value="TrmE/GcvT-like"/>
</dbReference>
<dbReference type="Gene3D" id="3.30.9.10">
    <property type="entry name" value="D-Amino Acid Oxidase, subunit A, domain 2"/>
    <property type="match status" value="1"/>
</dbReference>
<dbReference type="Pfam" id="PF16350">
    <property type="entry name" value="FAO_M"/>
    <property type="match status" value="1"/>
</dbReference>
<evidence type="ECO:0000256" key="1">
    <source>
        <dbReference type="ARBA" id="ARBA00008609"/>
    </source>
</evidence>
<dbReference type="InterPro" id="IPR006076">
    <property type="entry name" value="FAD-dep_OxRdtase"/>
</dbReference>
<feature type="domain" description="FAD dependent oxidoreductase central" evidence="6">
    <location>
        <begin position="374"/>
        <end position="427"/>
    </location>
</feature>
<organism evidence="7 8">
    <name type="scientific">Pseudosulfitobacter pseudonitzschiae</name>
    <dbReference type="NCBI Taxonomy" id="1402135"/>
    <lineage>
        <taxon>Bacteria</taxon>
        <taxon>Pseudomonadati</taxon>
        <taxon>Pseudomonadota</taxon>
        <taxon>Alphaproteobacteria</taxon>
        <taxon>Rhodobacterales</taxon>
        <taxon>Roseobacteraceae</taxon>
        <taxon>Pseudosulfitobacter</taxon>
    </lineage>
</organism>
<evidence type="ECO:0000313" key="7">
    <source>
        <dbReference type="EMBL" id="MBM2357495.1"/>
    </source>
</evidence>
<dbReference type="Gene3D" id="3.30.1360.120">
    <property type="entry name" value="Probable tRNA modification gtpase trme, domain 1"/>
    <property type="match status" value="1"/>
</dbReference>
<evidence type="ECO:0000256" key="2">
    <source>
        <dbReference type="ARBA" id="ARBA00023002"/>
    </source>
</evidence>
<dbReference type="InterPro" id="IPR028896">
    <property type="entry name" value="GcvT/YgfZ/DmdA"/>
</dbReference>
<keyword evidence="2" id="KW-0560">Oxidoreductase</keyword>
<dbReference type="EMBL" id="JAFBWN010000040">
    <property type="protein sequence ID" value="MBM2357495.1"/>
    <property type="molecule type" value="Genomic_DNA"/>
</dbReference>
<dbReference type="Gene3D" id="3.50.50.60">
    <property type="entry name" value="FAD/NAD(P)-binding domain"/>
    <property type="match status" value="1"/>
</dbReference>
<dbReference type="InterPro" id="IPR036188">
    <property type="entry name" value="FAD/NAD-bd_sf"/>
</dbReference>
<dbReference type="RefSeq" id="WP_231036238.1">
    <property type="nucleotide sequence ID" value="NZ_JAJNGX010000040.1"/>
</dbReference>
<feature type="domain" description="GCVT N-terminal" evidence="4">
    <location>
        <begin position="431"/>
        <end position="707"/>
    </location>
</feature>
<evidence type="ECO:0000259" key="4">
    <source>
        <dbReference type="Pfam" id="PF01571"/>
    </source>
</evidence>